<keyword evidence="3" id="KW-1185">Reference proteome</keyword>
<evidence type="ECO:0000313" key="3">
    <source>
        <dbReference type="Proteomes" id="UP000006039"/>
    </source>
</evidence>
<dbReference type="HOGENOM" id="CLU_1547662_0_0_1"/>
<organism evidence="1">
    <name type="scientific">Gaeumannomyces tritici (strain R3-111a-1)</name>
    <name type="common">Wheat and barley take-all root rot fungus</name>
    <name type="synonym">Gaeumannomyces graminis var. tritici</name>
    <dbReference type="NCBI Taxonomy" id="644352"/>
    <lineage>
        <taxon>Eukaryota</taxon>
        <taxon>Fungi</taxon>
        <taxon>Dikarya</taxon>
        <taxon>Ascomycota</taxon>
        <taxon>Pezizomycotina</taxon>
        <taxon>Sordariomycetes</taxon>
        <taxon>Sordariomycetidae</taxon>
        <taxon>Magnaporthales</taxon>
        <taxon>Magnaporthaceae</taxon>
        <taxon>Gaeumannomyces</taxon>
    </lineage>
</organism>
<reference evidence="1" key="2">
    <citation type="submission" date="2010-07" db="EMBL/GenBank/DDBJ databases">
        <authorList>
            <consortium name="The Broad Institute Genome Sequencing Platform"/>
            <consortium name="Broad Institute Genome Sequencing Center for Infectious Disease"/>
            <person name="Ma L.-J."/>
            <person name="Dead R."/>
            <person name="Young S."/>
            <person name="Zeng Q."/>
            <person name="Koehrsen M."/>
            <person name="Alvarado L."/>
            <person name="Berlin A."/>
            <person name="Chapman S.B."/>
            <person name="Chen Z."/>
            <person name="Freedman E."/>
            <person name="Gellesch M."/>
            <person name="Goldberg J."/>
            <person name="Griggs A."/>
            <person name="Gujja S."/>
            <person name="Heilman E.R."/>
            <person name="Heiman D."/>
            <person name="Hepburn T."/>
            <person name="Howarth C."/>
            <person name="Jen D."/>
            <person name="Larson L."/>
            <person name="Mehta T."/>
            <person name="Neiman D."/>
            <person name="Pearson M."/>
            <person name="Roberts A."/>
            <person name="Saif S."/>
            <person name="Shea T."/>
            <person name="Shenoy N."/>
            <person name="Sisk P."/>
            <person name="Stolte C."/>
            <person name="Sykes S."/>
            <person name="Walk T."/>
            <person name="White J."/>
            <person name="Yandava C."/>
            <person name="Haas B."/>
            <person name="Nusbaum C."/>
            <person name="Birren B."/>
        </authorList>
    </citation>
    <scope>NUCLEOTIDE SEQUENCE</scope>
    <source>
        <strain evidence="1">R3-111a-1</strain>
    </source>
</reference>
<gene>
    <name evidence="2" type="primary">20341732</name>
    <name evidence="1" type="ORF">GGTG_01274</name>
</gene>
<accession>J3NJ40</accession>
<dbReference type="EnsemblFungi" id="EJT81290">
    <property type="protein sequence ID" value="EJT81290"/>
    <property type="gene ID" value="GGTG_01274"/>
</dbReference>
<protein>
    <submittedName>
        <fullName evidence="1 2">Uncharacterized protein</fullName>
    </submittedName>
</protein>
<name>J3NJ40_GAET3</name>
<dbReference type="AlphaFoldDB" id="J3NJ40"/>
<reference evidence="2" key="4">
    <citation type="journal article" date="2015" name="G3 (Bethesda)">
        <title>Genome sequences of three phytopathogenic species of the Magnaporthaceae family of fungi.</title>
        <authorList>
            <person name="Okagaki L.H."/>
            <person name="Nunes C.C."/>
            <person name="Sailsbery J."/>
            <person name="Clay B."/>
            <person name="Brown D."/>
            <person name="John T."/>
            <person name="Oh Y."/>
            <person name="Young N."/>
            <person name="Fitzgerald M."/>
            <person name="Haas B.J."/>
            <person name="Zeng Q."/>
            <person name="Young S."/>
            <person name="Adiconis X."/>
            <person name="Fan L."/>
            <person name="Levin J.Z."/>
            <person name="Mitchell T.K."/>
            <person name="Okubara P.A."/>
            <person name="Farman M.L."/>
            <person name="Kohn L.M."/>
            <person name="Birren B."/>
            <person name="Ma L.-J."/>
            <person name="Dean R.A."/>
        </authorList>
    </citation>
    <scope>NUCLEOTIDE SEQUENCE</scope>
    <source>
        <strain evidence="2">R3-111a-1</strain>
    </source>
</reference>
<reference evidence="3" key="1">
    <citation type="submission" date="2010-07" db="EMBL/GenBank/DDBJ databases">
        <title>The genome sequence of Gaeumannomyces graminis var. tritici strain R3-111a-1.</title>
        <authorList>
            <consortium name="The Broad Institute Genome Sequencing Platform"/>
            <person name="Ma L.-J."/>
            <person name="Dead R."/>
            <person name="Young S."/>
            <person name="Zeng Q."/>
            <person name="Koehrsen M."/>
            <person name="Alvarado L."/>
            <person name="Berlin A."/>
            <person name="Chapman S.B."/>
            <person name="Chen Z."/>
            <person name="Freedman E."/>
            <person name="Gellesch M."/>
            <person name="Goldberg J."/>
            <person name="Griggs A."/>
            <person name="Gujja S."/>
            <person name="Heilman E.R."/>
            <person name="Heiman D."/>
            <person name="Hepburn T."/>
            <person name="Howarth C."/>
            <person name="Jen D."/>
            <person name="Larson L."/>
            <person name="Mehta T."/>
            <person name="Neiman D."/>
            <person name="Pearson M."/>
            <person name="Roberts A."/>
            <person name="Saif S."/>
            <person name="Shea T."/>
            <person name="Shenoy N."/>
            <person name="Sisk P."/>
            <person name="Stolte C."/>
            <person name="Sykes S."/>
            <person name="Walk T."/>
            <person name="White J."/>
            <person name="Yandava C."/>
            <person name="Haas B."/>
            <person name="Nusbaum C."/>
            <person name="Birren B."/>
        </authorList>
    </citation>
    <scope>NUCLEOTIDE SEQUENCE [LARGE SCALE GENOMIC DNA]</scope>
    <source>
        <strain evidence="3">R3-111a-1</strain>
    </source>
</reference>
<reference evidence="1" key="3">
    <citation type="submission" date="2010-09" db="EMBL/GenBank/DDBJ databases">
        <title>Annotation of Gaeumannomyces graminis var. tritici R3-111a-1.</title>
        <authorList>
            <consortium name="The Broad Institute Genome Sequencing Platform"/>
            <person name="Ma L.-J."/>
            <person name="Dead R."/>
            <person name="Young S.K."/>
            <person name="Zeng Q."/>
            <person name="Gargeya S."/>
            <person name="Fitzgerald M."/>
            <person name="Haas B."/>
            <person name="Abouelleil A."/>
            <person name="Alvarado L."/>
            <person name="Arachchi H.M."/>
            <person name="Berlin A."/>
            <person name="Brown A."/>
            <person name="Chapman S.B."/>
            <person name="Chen Z."/>
            <person name="Dunbar C."/>
            <person name="Freedman E."/>
            <person name="Gearin G."/>
            <person name="Gellesch M."/>
            <person name="Goldberg J."/>
            <person name="Griggs A."/>
            <person name="Gujja S."/>
            <person name="Heiman D."/>
            <person name="Howarth C."/>
            <person name="Larson L."/>
            <person name="Lui A."/>
            <person name="MacDonald P.J.P."/>
            <person name="Mehta T."/>
            <person name="Montmayeur A."/>
            <person name="Murphy C."/>
            <person name="Neiman D."/>
            <person name="Pearson M."/>
            <person name="Priest M."/>
            <person name="Roberts A."/>
            <person name="Saif S."/>
            <person name="Shea T."/>
            <person name="Shenoy N."/>
            <person name="Sisk P."/>
            <person name="Stolte C."/>
            <person name="Sykes S."/>
            <person name="Yandava C."/>
            <person name="Wortman J."/>
            <person name="Nusbaum C."/>
            <person name="Birren B."/>
        </authorList>
    </citation>
    <scope>NUCLEOTIDE SEQUENCE</scope>
    <source>
        <strain evidence="1">R3-111a-1</strain>
    </source>
</reference>
<dbReference type="EMBL" id="GL385395">
    <property type="protein sequence ID" value="EJT81290.1"/>
    <property type="molecule type" value="Genomic_DNA"/>
</dbReference>
<dbReference type="RefSeq" id="XP_009217299.1">
    <property type="nucleotide sequence ID" value="XM_009219035.1"/>
</dbReference>
<dbReference type="OrthoDB" id="10675898at2759"/>
<reference evidence="2" key="5">
    <citation type="submission" date="2018-04" db="UniProtKB">
        <authorList>
            <consortium name="EnsemblFungi"/>
        </authorList>
    </citation>
    <scope>IDENTIFICATION</scope>
    <source>
        <strain evidence="2">R3-111a-1</strain>
    </source>
</reference>
<sequence length="173" mass="19954">MRAYYRSGCSPDKMPAWEDIKAEIERSSVQAAPARHHPDVLALENSWLLALIPPKETTRRLLPPINAWDLYKGPTSTERSRKIDEMGRDWLVQEPKAIKNARGNPCKIDRRPKKRRLSNAPQEVIDKWFKGFPITIGSIADTEEKNSLVRRPCHTWKDVWANTINLGHRDHQG</sequence>
<dbReference type="VEuPathDB" id="FungiDB:GGTG_01274"/>
<dbReference type="Proteomes" id="UP000006039">
    <property type="component" value="Unassembled WGS sequence"/>
</dbReference>
<dbReference type="GeneID" id="20341732"/>
<proteinExistence type="predicted"/>
<evidence type="ECO:0000313" key="2">
    <source>
        <dbReference type="EnsemblFungi" id="EJT81290"/>
    </source>
</evidence>
<evidence type="ECO:0000313" key="1">
    <source>
        <dbReference type="EMBL" id="EJT81290.1"/>
    </source>
</evidence>